<dbReference type="AlphaFoldDB" id="A0A086ZRP5"/>
<dbReference type="Proteomes" id="UP000029093">
    <property type="component" value="Unassembled WGS sequence"/>
</dbReference>
<feature type="transmembrane region" description="Helical" evidence="1">
    <location>
        <begin position="71"/>
        <end position="94"/>
    </location>
</feature>
<proteinExistence type="predicted"/>
<evidence type="ECO:0008006" key="4">
    <source>
        <dbReference type="Google" id="ProtNLM"/>
    </source>
</evidence>
<organism evidence="2 3">
    <name type="scientific">Bifidobacterium boum</name>
    <dbReference type="NCBI Taxonomy" id="78343"/>
    <lineage>
        <taxon>Bacteria</taxon>
        <taxon>Bacillati</taxon>
        <taxon>Actinomycetota</taxon>
        <taxon>Actinomycetes</taxon>
        <taxon>Bifidobacteriales</taxon>
        <taxon>Bifidobacteriaceae</taxon>
        <taxon>Bifidobacterium</taxon>
    </lineage>
</organism>
<keyword evidence="1" id="KW-0812">Transmembrane</keyword>
<evidence type="ECO:0000313" key="3">
    <source>
        <dbReference type="Proteomes" id="UP000029093"/>
    </source>
</evidence>
<dbReference type="EMBL" id="JGYQ01000002">
    <property type="protein sequence ID" value="KFI49195.1"/>
    <property type="molecule type" value="Genomic_DNA"/>
</dbReference>
<evidence type="ECO:0000256" key="1">
    <source>
        <dbReference type="SAM" id="Phobius"/>
    </source>
</evidence>
<accession>A0A086ZRP5</accession>
<feature type="transmembrane region" description="Helical" evidence="1">
    <location>
        <begin position="43"/>
        <end position="59"/>
    </location>
</feature>
<sequence length="95" mass="10228">MAHEHPYVSEAREGKPGCEWTVALLVCLTGILAGLGYTTAATIVLVVTAVVLGLIRVILRDRSPWKVRSAVFDSLMCLCFGLGLSVLALSIHFMV</sequence>
<protein>
    <recommendedName>
        <fullName evidence="4">Rod shape-determining protein RodA</fullName>
    </recommendedName>
</protein>
<keyword evidence="3" id="KW-1185">Reference proteome</keyword>
<gene>
    <name evidence="2" type="ORF">BBOU_0058</name>
</gene>
<keyword evidence="1" id="KW-1133">Transmembrane helix</keyword>
<comment type="caution">
    <text evidence="2">The sequence shown here is derived from an EMBL/GenBank/DDBJ whole genome shotgun (WGS) entry which is preliminary data.</text>
</comment>
<reference evidence="2 3" key="1">
    <citation type="submission" date="2014-03" db="EMBL/GenBank/DDBJ databases">
        <title>Genomics of Bifidobacteria.</title>
        <authorList>
            <person name="Ventura M."/>
            <person name="Milani C."/>
            <person name="Lugli G.A."/>
        </authorList>
    </citation>
    <scope>NUCLEOTIDE SEQUENCE [LARGE SCALE GENOMIC DNA]</scope>
    <source>
        <strain evidence="2 3">LMG 10736</strain>
    </source>
</reference>
<keyword evidence="1" id="KW-0472">Membrane</keyword>
<evidence type="ECO:0000313" key="2">
    <source>
        <dbReference type="EMBL" id="KFI49195.1"/>
    </source>
</evidence>
<name>A0A086ZRP5_9BIFI</name>